<dbReference type="Pfam" id="PF02365">
    <property type="entry name" value="NAM"/>
    <property type="match status" value="1"/>
</dbReference>
<dbReference type="Gene3D" id="2.170.150.80">
    <property type="entry name" value="NAC domain"/>
    <property type="match status" value="1"/>
</dbReference>
<dbReference type="AlphaFoldDB" id="A0AAN7PJE1"/>
<protein>
    <recommendedName>
        <fullName evidence="6">NAC domain-containing protein</fullName>
    </recommendedName>
</protein>
<keyword evidence="3" id="KW-0804">Transcription</keyword>
<dbReference type="GO" id="GO:0003677">
    <property type="term" value="F:DNA binding"/>
    <property type="evidence" value="ECO:0007669"/>
    <property type="project" value="UniProtKB-KW"/>
</dbReference>
<keyword evidence="1" id="KW-0805">Transcription regulation</keyword>
<evidence type="ECO:0000313" key="8">
    <source>
        <dbReference type="Proteomes" id="UP001345219"/>
    </source>
</evidence>
<dbReference type="InterPro" id="IPR003441">
    <property type="entry name" value="NAC-dom"/>
</dbReference>
<accession>A0AAN7PJE1</accession>
<dbReference type="Proteomes" id="UP001345219">
    <property type="component" value="Chromosome 4"/>
</dbReference>
<evidence type="ECO:0000256" key="2">
    <source>
        <dbReference type="ARBA" id="ARBA00023125"/>
    </source>
</evidence>
<evidence type="ECO:0000256" key="3">
    <source>
        <dbReference type="ARBA" id="ARBA00023163"/>
    </source>
</evidence>
<name>A0AAN7PJE1_9MYRT</name>
<dbReference type="PANTHER" id="PTHR31719:SF130">
    <property type="entry name" value="NAC DOMAIN-CONTAINING PROTEIN 18"/>
    <property type="match status" value="1"/>
</dbReference>
<gene>
    <name evidence="7" type="ORF">SAY87_004009</name>
</gene>
<evidence type="ECO:0000256" key="1">
    <source>
        <dbReference type="ARBA" id="ARBA00023015"/>
    </source>
</evidence>
<reference evidence="7 8" key="1">
    <citation type="journal article" date="2023" name="Hortic Res">
        <title>Pangenome of water caltrop reveals structural variations and asymmetric subgenome divergence after allopolyploidization.</title>
        <authorList>
            <person name="Zhang X."/>
            <person name="Chen Y."/>
            <person name="Wang L."/>
            <person name="Yuan Y."/>
            <person name="Fang M."/>
            <person name="Shi L."/>
            <person name="Lu R."/>
            <person name="Comes H.P."/>
            <person name="Ma Y."/>
            <person name="Chen Y."/>
            <person name="Huang G."/>
            <person name="Zhou Y."/>
            <person name="Zheng Z."/>
            <person name="Qiu Y."/>
        </authorList>
    </citation>
    <scope>NUCLEOTIDE SEQUENCE [LARGE SCALE GENOMIC DNA]</scope>
    <source>
        <tissue evidence="7">Roots</tissue>
    </source>
</reference>
<dbReference type="EMBL" id="JAXIOK010000017">
    <property type="protein sequence ID" value="KAK4750527.1"/>
    <property type="molecule type" value="Genomic_DNA"/>
</dbReference>
<dbReference type="InterPro" id="IPR036093">
    <property type="entry name" value="NAC_dom_sf"/>
</dbReference>
<evidence type="ECO:0000259" key="6">
    <source>
        <dbReference type="PROSITE" id="PS51005"/>
    </source>
</evidence>
<feature type="domain" description="NAC" evidence="6">
    <location>
        <begin position="17"/>
        <end position="174"/>
    </location>
</feature>
<keyword evidence="8" id="KW-1185">Reference proteome</keyword>
<dbReference type="GO" id="GO:0006355">
    <property type="term" value="P:regulation of DNA-templated transcription"/>
    <property type="evidence" value="ECO:0007669"/>
    <property type="project" value="InterPro"/>
</dbReference>
<proteinExistence type="predicted"/>
<sequence>MEANSLLLLRDGREIKLPVGFRFRPTDQELIVDYLKRKVLSVPLPALVIPELDNVFGTDPWRLPGNLRERRHFFCRRGALKGNSSLHSKCNDGSGYWKLTGKEKRVVSPGSSRVIGVRRNLAFYQGSYLDITAPQWIMHELRLLSNGTDAPEFTASQGVEKRGGEWAVYRVFQRRRKHFNPRKDNRSIVSVPREITSTPTVIDFTNDAEAMRVAAVGSESDLLPPPPPSPCLSSST</sequence>
<dbReference type="PANTHER" id="PTHR31719">
    <property type="entry name" value="NAC TRANSCRIPTION FACTOR 56"/>
    <property type="match status" value="1"/>
</dbReference>
<keyword evidence="2" id="KW-0238">DNA-binding</keyword>
<evidence type="ECO:0000256" key="5">
    <source>
        <dbReference type="SAM" id="MobiDB-lite"/>
    </source>
</evidence>
<organism evidence="7 8">
    <name type="scientific">Trapa incisa</name>
    <dbReference type="NCBI Taxonomy" id="236973"/>
    <lineage>
        <taxon>Eukaryota</taxon>
        <taxon>Viridiplantae</taxon>
        <taxon>Streptophyta</taxon>
        <taxon>Embryophyta</taxon>
        <taxon>Tracheophyta</taxon>
        <taxon>Spermatophyta</taxon>
        <taxon>Magnoliopsida</taxon>
        <taxon>eudicotyledons</taxon>
        <taxon>Gunneridae</taxon>
        <taxon>Pentapetalae</taxon>
        <taxon>rosids</taxon>
        <taxon>malvids</taxon>
        <taxon>Myrtales</taxon>
        <taxon>Lythraceae</taxon>
        <taxon>Trapa</taxon>
    </lineage>
</organism>
<dbReference type="SUPFAM" id="SSF101941">
    <property type="entry name" value="NAC domain"/>
    <property type="match status" value="1"/>
</dbReference>
<dbReference type="PROSITE" id="PS51005">
    <property type="entry name" value="NAC"/>
    <property type="match status" value="1"/>
</dbReference>
<feature type="region of interest" description="Disordered" evidence="5">
    <location>
        <begin position="217"/>
        <end position="236"/>
    </location>
</feature>
<comment type="caution">
    <text evidence="7">The sequence shown here is derived from an EMBL/GenBank/DDBJ whole genome shotgun (WGS) entry which is preliminary data.</text>
</comment>
<keyword evidence="4" id="KW-0539">Nucleus</keyword>
<evidence type="ECO:0000313" key="7">
    <source>
        <dbReference type="EMBL" id="KAK4750527.1"/>
    </source>
</evidence>
<evidence type="ECO:0000256" key="4">
    <source>
        <dbReference type="ARBA" id="ARBA00023242"/>
    </source>
</evidence>